<dbReference type="PROSITE" id="PS50977">
    <property type="entry name" value="HTH_TETR_2"/>
    <property type="match status" value="1"/>
</dbReference>
<evidence type="ECO:0000256" key="1">
    <source>
        <dbReference type="ARBA" id="ARBA00023015"/>
    </source>
</evidence>
<evidence type="ECO:0000256" key="2">
    <source>
        <dbReference type="ARBA" id="ARBA00023125"/>
    </source>
</evidence>
<dbReference type="PANTHER" id="PTHR47506">
    <property type="entry name" value="TRANSCRIPTIONAL REGULATORY PROTEIN"/>
    <property type="match status" value="1"/>
</dbReference>
<comment type="caution">
    <text evidence="6">The sequence shown here is derived from an EMBL/GenBank/DDBJ whole genome shotgun (WGS) entry which is preliminary data.</text>
</comment>
<feature type="domain" description="HTH tetR-type" evidence="5">
    <location>
        <begin position="9"/>
        <end position="69"/>
    </location>
</feature>
<feature type="DNA-binding region" description="H-T-H motif" evidence="4">
    <location>
        <begin position="32"/>
        <end position="51"/>
    </location>
</feature>
<sequence>MKVSREKARENHERVIDTAATLLRERGYDGIGVADLMKAAGLTHGGFYRNFASKDDLLVQATRHALDTSRDVLAQAQAESPEATFRALVERYVSSAHCDDAGGGCILPALAADAARRDDPALRQVFADAVAAYLRHLATLAPPAGTDGTPPRPPAAILAEMVGAVVLARALGEGEASQALLDEVVDDLAGKAPRG</sequence>
<dbReference type="Pfam" id="PF00440">
    <property type="entry name" value="TetR_N"/>
    <property type="match status" value="1"/>
</dbReference>
<dbReference type="SUPFAM" id="SSF46689">
    <property type="entry name" value="Homeodomain-like"/>
    <property type="match status" value="1"/>
</dbReference>
<name>A0ABV0BFA5_9SPHN</name>
<protein>
    <submittedName>
        <fullName evidence="6">TetR/AcrR family transcriptional regulator</fullName>
    </submittedName>
</protein>
<dbReference type="Gene3D" id="1.10.357.10">
    <property type="entry name" value="Tetracycline Repressor, domain 2"/>
    <property type="match status" value="1"/>
</dbReference>
<dbReference type="RefSeq" id="WP_346248981.1">
    <property type="nucleotide sequence ID" value="NZ_JBDIZK010000020.1"/>
</dbReference>
<dbReference type="SUPFAM" id="SSF48498">
    <property type="entry name" value="Tetracyclin repressor-like, C-terminal domain"/>
    <property type="match status" value="1"/>
</dbReference>
<dbReference type="InterPro" id="IPR009057">
    <property type="entry name" value="Homeodomain-like_sf"/>
</dbReference>
<organism evidence="6 7">
    <name type="scientific">Sphingomonas rustica</name>
    <dbReference type="NCBI Taxonomy" id="3103142"/>
    <lineage>
        <taxon>Bacteria</taxon>
        <taxon>Pseudomonadati</taxon>
        <taxon>Pseudomonadota</taxon>
        <taxon>Alphaproteobacteria</taxon>
        <taxon>Sphingomonadales</taxon>
        <taxon>Sphingomonadaceae</taxon>
        <taxon>Sphingomonas</taxon>
    </lineage>
</organism>
<evidence type="ECO:0000256" key="3">
    <source>
        <dbReference type="ARBA" id="ARBA00023163"/>
    </source>
</evidence>
<evidence type="ECO:0000313" key="6">
    <source>
        <dbReference type="EMBL" id="MEN3749932.1"/>
    </source>
</evidence>
<dbReference type="InterPro" id="IPR001647">
    <property type="entry name" value="HTH_TetR"/>
</dbReference>
<proteinExistence type="predicted"/>
<keyword evidence="1" id="KW-0805">Transcription regulation</keyword>
<evidence type="ECO:0000313" key="7">
    <source>
        <dbReference type="Proteomes" id="UP001427805"/>
    </source>
</evidence>
<dbReference type="PANTHER" id="PTHR47506:SF7">
    <property type="entry name" value="TRANSCRIPTIONAL REGULATORY PROTEIN"/>
    <property type="match status" value="1"/>
</dbReference>
<dbReference type="Gene3D" id="1.10.10.60">
    <property type="entry name" value="Homeodomain-like"/>
    <property type="match status" value="1"/>
</dbReference>
<dbReference type="InterPro" id="IPR036271">
    <property type="entry name" value="Tet_transcr_reg_TetR-rel_C_sf"/>
</dbReference>
<evidence type="ECO:0000259" key="5">
    <source>
        <dbReference type="PROSITE" id="PS50977"/>
    </source>
</evidence>
<dbReference type="Proteomes" id="UP001427805">
    <property type="component" value="Unassembled WGS sequence"/>
</dbReference>
<accession>A0ABV0BFA5</accession>
<dbReference type="EMBL" id="JBDIZK010000020">
    <property type="protein sequence ID" value="MEN3749932.1"/>
    <property type="molecule type" value="Genomic_DNA"/>
</dbReference>
<gene>
    <name evidence="6" type="ORF">TPR58_22355</name>
</gene>
<evidence type="ECO:0000256" key="4">
    <source>
        <dbReference type="PROSITE-ProRule" id="PRU00335"/>
    </source>
</evidence>
<dbReference type="PRINTS" id="PR00455">
    <property type="entry name" value="HTHTETR"/>
</dbReference>
<keyword evidence="2 4" id="KW-0238">DNA-binding</keyword>
<reference evidence="6 7" key="1">
    <citation type="submission" date="2024-05" db="EMBL/GenBank/DDBJ databases">
        <title>Sphingomonas sp. HF-S3 16S ribosomal RNA gene Genome sequencing and assembly.</title>
        <authorList>
            <person name="Lee H."/>
        </authorList>
    </citation>
    <scope>NUCLEOTIDE SEQUENCE [LARGE SCALE GENOMIC DNA]</scope>
    <source>
        <strain evidence="6 7">HF-S3</strain>
    </source>
</reference>
<keyword evidence="7" id="KW-1185">Reference proteome</keyword>
<keyword evidence="3" id="KW-0804">Transcription</keyword>